<proteinExistence type="predicted"/>
<sequence length="556" mass="62113">MKLKHFPLLFLLVLSFSSYAQKWTKSNTQNSSITYPKKVARPKLIVGMVVDQMRWDYLYRYNERYGNGGFKRIINEGFSAENTLIPYTPTLTGCGHAAIYTGTVPAINGIIGNNWFDSQIGRDVYCVEDKNVKTVGSVSNEGLMSPKNLLVTTVTDELRMATNFRSKVISISIKDRGAILPGGHVANGSYWYDDLSGNFITSTHYMNNLPDWVKQFNAEKWPDKFFAQDWNTIYPIESYINSTSDQKSYEGLFKGETASVFPHLFNQYVNKNYSMMASMPQGNTFTLEMAKAAIVGEKLGQMNNTDFLAVSLSSTDYVGHQFGPNSIEAEDTYLRLDKDLSAFLTYLDKTVGKGNYLFFLTADHGATHVPGFSQENKLPGQGLSTRKLKTALDSLILSNFRVKKAIFTMMNNQVIFDHEAIKEANADFGQIKQLCLDYLVKQNGIFNAVDIKNLNNATIPTELKTKITNGYNARRSGDIYYILDAGSYPSTSTGTGHGAWNPYDSHIPAVFMGWGIKPGKTNKKYYMTDIAPTVSALLHIQEPSGSIGNVITELIK</sequence>
<dbReference type="AlphaFoldDB" id="A0A1I2U782"/>
<evidence type="ECO:0000256" key="5">
    <source>
        <dbReference type="PIRSR" id="PIRSR031924-51"/>
    </source>
</evidence>
<evidence type="ECO:0000256" key="1">
    <source>
        <dbReference type="ARBA" id="ARBA00022553"/>
    </source>
</evidence>
<dbReference type="NCBIfam" id="NF042991">
    <property type="entry name" value="alk_phos_PafA"/>
    <property type="match status" value="1"/>
</dbReference>
<reference evidence="7 8" key="1">
    <citation type="submission" date="2016-10" db="EMBL/GenBank/DDBJ databases">
        <authorList>
            <person name="de Groot N.N."/>
        </authorList>
    </citation>
    <scope>NUCLEOTIDE SEQUENCE [LARGE SCALE GENOMIC DNA]</scope>
    <source>
        <strain evidence="7 8">DSM 18684</strain>
    </source>
</reference>
<dbReference type="InterPro" id="IPR026263">
    <property type="entry name" value="Alkaline_phosphatase_prok"/>
</dbReference>
<dbReference type="Gene3D" id="3.40.720.10">
    <property type="entry name" value="Alkaline Phosphatase, subunit A"/>
    <property type="match status" value="1"/>
</dbReference>
<evidence type="ECO:0000313" key="8">
    <source>
        <dbReference type="Proteomes" id="UP000199666"/>
    </source>
</evidence>
<dbReference type="GO" id="GO:0004035">
    <property type="term" value="F:alkaline phosphatase activity"/>
    <property type="evidence" value="ECO:0007669"/>
    <property type="project" value="InterPro"/>
</dbReference>
<evidence type="ECO:0000313" key="7">
    <source>
        <dbReference type="EMBL" id="SFG72994.1"/>
    </source>
</evidence>
<dbReference type="OrthoDB" id="9766127at2"/>
<dbReference type="GO" id="GO:0046872">
    <property type="term" value="F:metal ion binding"/>
    <property type="evidence" value="ECO:0007669"/>
    <property type="project" value="UniProtKB-KW"/>
</dbReference>
<dbReference type="PANTHER" id="PTHR10151">
    <property type="entry name" value="ECTONUCLEOTIDE PYROPHOSPHATASE/PHOSPHODIESTERASE"/>
    <property type="match status" value="1"/>
</dbReference>
<keyword evidence="3 6" id="KW-0732">Signal</keyword>
<dbReference type="CDD" id="cd16016">
    <property type="entry name" value="AP-SPAP"/>
    <property type="match status" value="1"/>
</dbReference>
<dbReference type="InterPro" id="IPR002591">
    <property type="entry name" value="Phosphodiest/P_Trfase"/>
</dbReference>
<dbReference type="SUPFAM" id="SSF53649">
    <property type="entry name" value="Alkaline phosphatase-like"/>
    <property type="match status" value="1"/>
</dbReference>
<protein>
    <submittedName>
        <fullName evidence="7">Type I phosphodiesterase / nucleotide pyrophosphatase</fullName>
    </submittedName>
</protein>
<dbReference type="RefSeq" id="WP_090992076.1">
    <property type="nucleotide sequence ID" value="NZ_FOPP01000002.1"/>
</dbReference>
<keyword evidence="1 4" id="KW-0597">Phosphoprotein</keyword>
<evidence type="ECO:0000256" key="6">
    <source>
        <dbReference type="SAM" id="SignalP"/>
    </source>
</evidence>
<dbReference type="InterPro" id="IPR017850">
    <property type="entry name" value="Alkaline_phosphatase_core_sf"/>
</dbReference>
<name>A0A1I2U782_9SPHI</name>
<evidence type="ECO:0000256" key="2">
    <source>
        <dbReference type="ARBA" id="ARBA00022723"/>
    </source>
</evidence>
<dbReference type="Pfam" id="PF01663">
    <property type="entry name" value="Phosphodiest"/>
    <property type="match status" value="1"/>
</dbReference>
<keyword evidence="8" id="KW-1185">Reference proteome</keyword>
<gene>
    <name evidence="7" type="ORF">SAMN04489864_1029</name>
</gene>
<dbReference type="EMBL" id="FOPP01000002">
    <property type="protein sequence ID" value="SFG72994.1"/>
    <property type="molecule type" value="Genomic_DNA"/>
</dbReference>
<dbReference type="Proteomes" id="UP000199666">
    <property type="component" value="Unassembled WGS sequence"/>
</dbReference>
<feature type="binding site" evidence="5">
    <location>
        <position position="113"/>
    </location>
    <ligand>
        <name>substrate</name>
    </ligand>
</feature>
<organism evidence="7 8">
    <name type="scientific">Pedobacter insulae</name>
    <dbReference type="NCBI Taxonomy" id="414048"/>
    <lineage>
        <taxon>Bacteria</taxon>
        <taxon>Pseudomonadati</taxon>
        <taxon>Bacteroidota</taxon>
        <taxon>Sphingobacteriia</taxon>
        <taxon>Sphingobacteriales</taxon>
        <taxon>Sphingobacteriaceae</taxon>
        <taxon>Pedobacter</taxon>
    </lineage>
</organism>
<dbReference type="PIRSF" id="PIRSF031924">
    <property type="entry name" value="Pi-irrepressible_AP"/>
    <property type="match status" value="1"/>
</dbReference>
<evidence type="ECO:0000256" key="3">
    <source>
        <dbReference type="ARBA" id="ARBA00022729"/>
    </source>
</evidence>
<keyword evidence="2" id="KW-0479">Metal-binding</keyword>
<feature type="signal peptide" evidence="6">
    <location>
        <begin position="1"/>
        <end position="20"/>
    </location>
</feature>
<feature type="active site" description="Phosphothreonine intermediate" evidence="4">
    <location>
        <position position="92"/>
    </location>
</feature>
<accession>A0A1I2U782</accession>
<dbReference type="Gene3D" id="3.30.1360.150">
    <property type="match status" value="1"/>
</dbReference>
<evidence type="ECO:0000256" key="4">
    <source>
        <dbReference type="PIRSR" id="PIRSR031924-50"/>
    </source>
</evidence>
<feature type="binding site" evidence="5">
    <location>
        <begin position="174"/>
        <end position="176"/>
    </location>
    <ligand>
        <name>substrate</name>
    </ligand>
</feature>
<dbReference type="STRING" id="414048.SAMN04489864_1029"/>
<dbReference type="PANTHER" id="PTHR10151:SF120">
    <property type="entry name" value="BIS(5'-ADENOSYL)-TRIPHOSPHATASE"/>
    <property type="match status" value="1"/>
</dbReference>
<feature type="chain" id="PRO_5011515410" evidence="6">
    <location>
        <begin position="21"/>
        <end position="556"/>
    </location>
</feature>